<name>A0A6P4ZJH6_BRABE</name>
<feature type="chain" id="PRO_5027916228" evidence="2">
    <location>
        <begin position="23"/>
        <end position="301"/>
    </location>
</feature>
<proteinExistence type="predicted"/>
<dbReference type="GeneID" id="109482922"/>
<feature type="signal peptide" evidence="2">
    <location>
        <begin position="1"/>
        <end position="22"/>
    </location>
</feature>
<sequence>MMKRRLLVAALLLVACSMGCRGTERNIFLPHGAREDTAKGGEERAAHDAVFMREVLAHGPTIEALVRSTVTTVLVATGWMYQIMHGKVPGLEGAGRRALQQARQREEASTLRDLLMSSNSASASASATTEHNSTSTARQTTETEVSTSHTARAGWEYENELPEYNPNSWSVFGRMVSPQASPAPEEQDDEAPGHGMPAIAEMPPKAAANLNMWSSFGRRSASDRVPERTRDGNPVRSSSVNPAFFLTPFGDQTDKQRSVDERPVKQTDPAASHKRTPNPNVDPPNARPTLQPDWTKIPFFG</sequence>
<dbReference type="AlphaFoldDB" id="A0A6P4ZJH6"/>
<dbReference type="KEGG" id="bbel:109482922"/>
<evidence type="ECO:0000313" key="3">
    <source>
        <dbReference type="Proteomes" id="UP000515135"/>
    </source>
</evidence>
<dbReference type="PROSITE" id="PS51257">
    <property type="entry name" value="PROKAR_LIPOPROTEIN"/>
    <property type="match status" value="1"/>
</dbReference>
<feature type="region of interest" description="Disordered" evidence="1">
    <location>
        <begin position="118"/>
        <end position="159"/>
    </location>
</feature>
<feature type="compositionally biased region" description="Polar residues" evidence="1">
    <location>
        <begin position="138"/>
        <end position="150"/>
    </location>
</feature>
<gene>
    <name evidence="4" type="primary">LOC109482922</name>
</gene>
<feature type="region of interest" description="Disordered" evidence="1">
    <location>
        <begin position="175"/>
        <end position="200"/>
    </location>
</feature>
<organism evidence="3 4">
    <name type="scientific">Branchiostoma belcheri</name>
    <name type="common">Amphioxus</name>
    <dbReference type="NCBI Taxonomy" id="7741"/>
    <lineage>
        <taxon>Eukaryota</taxon>
        <taxon>Metazoa</taxon>
        <taxon>Chordata</taxon>
        <taxon>Cephalochordata</taxon>
        <taxon>Leptocardii</taxon>
        <taxon>Amphioxiformes</taxon>
        <taxon>Branchiostomatidae</taxon>
        <taxon>Branchiostoma</taxon>
    </lineage>
</organism>
<protein>
    <submittedName>
        <fullName evidence="4">Uncharacterized protein LOC109482922</fullName>
    </submittedName>
</protein>
<reference evidence="4" key="1">
    <citation type="submission" date="2025-08" db="UniProtKB">
        <authorList>
            <consortium name="RefSeq"/>
        </authorList>
    </citation>
    <scope>IDENTIFICATION</scope>
    <source>
        <tissue evidence="4">Gonad</tissue>
    </source>
</reference>
<dbReference type="Proteomes" id="UP000515135">
    <property type="component" value="Unplaced"/>
</dbReference>
<keyword evidence="3" id="KW-1185">Reference proteome</keyword>
<evidence type="ECO:0000256" key="1">
    <source>
        <dbReference type="SAM" id="MobiDB-lite"/>
    </source>
</evidence>
<accession>A0A6P4ZJH6</accession>
<feature type="compositionally biased region" description="Low complexity" evidence="1">
    <location>
        <begin position="118"/>
        <end position="137"/>
    </location>
</feature>
<feature type="compositionally biased region" description="Basic and acidic residues" evidence="1">
    <location>
        <begin position="252"/>
        <end position="265"/>
    </location>
</feature>
<dbReference type="RefSeq" id="XP_019641375.1">
    <property type="nucleotide sequence ID" value="XM_019785816.1"/>
</dbReference>
<keyword evidence="2" id="KW-0732">Signal</keyword>
<feature type="region of interest" description="Disordered" evidence="1">
    <location>
        <begin position="218"/>
        <end position="301"/>
    </location>
</feature>
<evidence type="ECO:0000313" key="4">
    <source>
        <dbReference type="RefSeq" id="XP_019641375.1"/>
    </source>
</evidence>
<evidence type="ECO:0000256" key="2">
    <source>
        <dbReference type="SAM" id="SignalP"/>
    </source>
</evidence>
<feature type="compositionally biased region" description="Basic and acidic residues" evidence="1">
    <location>
        <begin position="220"/>
        <end position="233"/>
    </location>
</feature>
<dbReference type="OrthoDB" id="10032867at2759"/>